<feature type="domain" description="MnmC-like methyltransferase" evidence="1">
    <location>
        <begin position="130"/>
        <end position="218"/>
    </location>
</feature>
<reference evidence="2 3" key="1">
    <citation type="submission" date="2019-06" db="EMBL/GenBank/DDBJ databases">
        <title>Sulfurimonas gotlandica sp. nov., a chemoautotrophic and psychrotolerant epsilonproteobacterium isolated from a pelagic redoxcline, and an emended description of the genus Sulfurimonas.</title>
        <authorList>
            <person name="Wang S."/>
            <person name="Jiang L."/>
            <person name="Shao Z."/>
        </authorList>
    </citation>
    <scope>NUCLEOTIDE SEQUENCE [LARGE SCALE GENOMIC DNA]</scope>
    <source>
        <strain evidence="2 3">S2-6</strain>
    </source>
</reference>
<protein>
    <recommendedName>
        <fullName evidence="1">MnmC-like methyltransferase domain-containing protein</fullName>
    </recommendedName>
</protein>
<dbReference type="Pfam" id="PF05430">
    <property type="entry name" value="Methyltransf_30"/>
    <property type="match status" value="1"/>
</dbReference>
<name>A0A7M1B3Y7_9BACT</name>
<dbReference type="PANTHER" id="PTHR39963:SF1">
    <property type="entry name" value="MNMC-LIKE METHYLTRANSFERASE DOMAIN-CONTAINING PROTEIN"/>
    <property type="match status" value="1"/>
</dbReference>
<dbReference type="SUPFAM" id="SSF53335">
    <property type="entry name" value="S-adenosyl-L-methionine-dependent methyltransferases"/>
    <property type="match status" value="1"/>
</dbReference>
<dbReference type="AlphaFoldDB" id="A0A7M1B3Y7"/>
<proteinExistence type="predicted"/>
<dbReference type="Proteomes" id="UP000593719">
    <property type="component" value="Chromosome"/>
</dbReference>
<evidence type="ECO:0000313" key="3">
    <source>
        <dbReference type="Proteomes" id="UP000593719"/>
    </source>
</evidence>
<dbReference type="EMBL" id="CP041235">
    <property type="protein sequence ID" value="QOP44424.1"/>
    <property type="molecule type" value="Genomic_DNA"/>
</dbReference>
<dbReference type="Gene3D" id="3.40.50.150">
    <property type="entry name" value="Vaccinia Virus protein VP39"/>
    <property type="match status" value="1"/>
</dbReference>
<keyword evidence="3" id="KW-1185">Reference proteome</keyword>
<evidence type="ECO:0000313" key="2">
    <source>
        <dbReference type="EMBL" id="QOP44424.1"/>
    </source>
</evidence>
<dbReference type="GO" id="GO:0016645">
    <property type="term" value="F:oxidoreductase activity, acting on the CH-NH group of donors"/>
    <property type="evidence" value="ECO:0007669"/>
    <property type="project" value="InterPro"/>
</dbReference>
<dbReference type="KEGG" id="ssei:FJR45_10880"/>
<dbReference type="RefSeq" id="WP_193150565.1">
    <property type="nucleotide sequence ID" value="NZ_CP041235.1"/>
</dbReference>
<accession>A0A7M1B3Y7</accession>
<organism evidence="2 3">
    <name type="scientific">Sulfurimonas sediminis</name>
    <dbReference type="NCBI Taxonomy" id="2590020"/>
    <lineage>
        <taxon>Bacteria</taxon>
        <taxon>Pseudomonadati</taxon>
        <taxon>Campylobacterota</taxon>
        <taxon>Epsilonproteobacteria</taxon>
        <taxon>Campylobacterales</taxon>
        <taxon>Sulfurimonadaceae</taxon>
        <taxon>Sulfurimonas</taxon>
    </lineage>
</organism>
<sequence>MKKDTNRFDTDVHTLELTKDGSYTAYSKEYAQHYHSTRDGALHESLKKHILPASLHVKEKKELAVLDICYGLGFNTLATVLHYKKYAPHTKLHIYSPELDAKLIQSLPSFEYPDEFKVLHEVITALSTQGRYEDETLCIELFLGDAREYVKKFKNKFDIVYQDAFSPDANPMLWTQEYFSDIKKSMKKDAILTTYSTALKTRLALHVNGFYVYLNKGEDYRTATVASLRELSDFEPVDMQHKITCNPDVRPLQDSELFSR</sequence>
<dbReference type="InterPro" id="IPR008471">
    <property type="entry name" value="MnmC-like_methylTransf"/>
</dbReference>
<evidence type="ECO:0000259" key="1">
    <source>
        <dbReference type="Pfam" id="PF05430"/>
    </source>
</evidence>
<dbReference type="PANTHER" id="PTHR39963">
    <property type="entry name" value="SLL0983 PROTEIN"/>
    <property type="match status" value="1"/>
</dbReference>
<gene>
    <name evidence="2" type="ORF">FJR45_10880</name>
</gene>
<dbReference type="InterPro" id="IPR029063">
    <property type="entry name" value="SAM-dependent_MTases_sf"/>
</dbReference>